<sequence length="136" mass="15792">MSFHLRPLPSSLKFKCKPPPPSHFSNHSDNFMARTKPDSAHHQNELNDFEWTIPPLDGMVRTKPNIEPHEDNNTKSNYKRKLTQSQRQHIHDSKKIISHFGHSNTEYKIFSTISIEKKSANESWLKLSSLNTLPHP</sequence>
<evidence type="ECO:0000313" key="3">
    <source>
        <dbReference type="Proteomes" id="UP000765509"/>
    </source>
</evidence>
<organism evidence="2 3">
    <name type="scientific">Austropuccinia psidii MF-1</name>
    <dbReference type="NCBI Taxonomy" id="1389203"/>
    <lineage>
        <taxon>Eukaryota</taxon>
        <taxon>Fungi</taxon>
        <taxon>Dikarya</taxon>
        <taxon>Basidiomycota</taxon>
        <taxon>Pucciniomycotina</taxon>
        <taxon>Pucciniomycetes</taxon>
        <taxon>Pucciniales</taxon>
        <taxon>Sphaerophragmiaceae</taxon>
        <taxon>Austropuccinia</taxon>
    </lineage>
</organism>
<keyword evidence="3" id="KW-1185">Reference proteome</keyword>
<accession>A0A9Q3IU13</accession>
<dbReference type="Proteomes" id="UP000765509">
    <property type="component" value="Unassembled WGS sequence"/>
</dbReference>
<gene>
    <name evidence="2" type="ORF">O181_089677</name>
</gene>
<name>A0A9Q3IU13_9BASI</name>
<feature type="region of interest" description="Disordered" evidence="1">
    <location>
        <begin position="1"/>
        <end position="97"/>
    </location>
</feature>
<comment type="caution">
    <text evidence="2">The sequence shown here is derived from an EMBL/GenBank/DDBJ whole genome shotgun (WGS) entry which is preliminary data.</text>
</comment>
<reference evidence="2" key="1">
    <citation type="submission" date="2021-03" db="EMBL/GenBank/DDBJ databases">
        <title>Draft genome sequence of rust myrtle Austropuccinia psidii MF-1, a brazilian biotype.</title>
        <authorList>
            <person name="Quecine M.C."/>
            <person name="Pachon D.M.R."/>
            <person name="Bonatelli M.L."/>
            <person name="Correr F.H."/>
            <person name="Franceschini L.M."/>
            <person name="Leite T.F."/>
            <person name="Margarido G.R.A."/>
            <person name="Almeida C.A."/>
            <person name="Ferrarezi J.A."/>
            <person name="Labate C.A."/>
        </authorList>
    </citation>
    <scope>NUCLEOTIDE SEQUENCE</scope>
    <source>
        <strain evidence="2">MF-1</strain>
    </source>
</reference>
<evidence type="ECO:0000313" key="2">
    <source>
        <dbReference type="EMBL" id="MBW0549962.1"/>
    </source>
</evidence>
<dbReference type="EMBL" id="AVOT02055415">
    <property type="protein sequence ID" value="MBW0549962.1"/>
    <property type="molecule type" value="Genomic_DNA"/>
</dbReference>
<evidence type="ECO:0000256" key="1">
    <source>
        <dbReference type="SAM" id="MobiDB-lite"/>
    </source>
</evidence>
<dbReference type="AlphaFoldDB" id="A0A9Q3IU13"/>
<feature type="compositionally biased region" description="Basic and acidic residues" evidence="1">
    <location>
        <begin position="35"/>
        <end position="45"/>
    </location>
</feature>
<feature type="compositionally biased region" description="Basic and acidic residues" evidence="1">
    <location>
        <begin position="64"/>
        <end position="73"/>
    </location>
</feature>
<proteinExistence type="predicted"/>
<protein>
    <submittedName>
        <fullName evidence="2">Uncharacterized protein</fullName>
    </submittedName>
</protein>